<dbReference type="Proteomes" id="UP000070501">
    <property type="component" value="Unassembled WGS sequence"/>
</dbReference>
<evidence type="ECO:0000256" key="1">
    <source>
        <dbReference type="ARBA" id="ARBA00004123"/>
    </source>
</evidence>
<dbReference type="PANTHER" id="PTHR47782:SF12">
    <property type="entry name" value="ZN(II)2CYS6 TRANSCRIPTION FACTOR (EUROFUNG)"/>
    <property type="match status" value="1"/>
</dbReference>
<dbReference type="InterPro" id="IPR007219">
    <property type="entry name" value="XnlR_reg_dom"/>
</dbReference>
<dbReference type="PANTHER" id="PTHR47782">
    <property type="entry name" value="ZN(II)2CYS6 TRANSCRIPTION FACTOR (EUROFUNG)-RELATED"/>
    <property type="match status" value="1"/>
</dbReference>
<evidence type="ECO:0000256" key="7">
    <source>
        <dbReference type="ARBA" id="ARBA00023242"/>
    </source>
</evidence>
<dbReference type="InParanoid" id="A0A136ILT6"/>
<evidence type="ECO:0000256" key="5">
    <source>
        <dbReference type="ARBA" id="ARBA00023125"/>
    </source>
</evidence>
<dbReference type="PROSITE" id="PS00463">
    <property type="entry name" value="ZN2_CY6_FUNGAL_1"/>
    <property type="match status" value="1"/>
</dbReference>
<reference evidence="11" key="1">
    <citation type="submission" date="2016-02" db="EMBL/GenBank/DDBJ databases">
        <title>Draft genome sequence of Microdochium bolleyi, a fungal endophyte of beachgrass.</title>
        <authorList>
            <consortium name="DOE Joint Genome Institute"/>
            <person name="David A.S."/>
            <person name="May G."/>
            <person name="Haridas S."/>
            <person name="Lim J."/>
            <person name="Wang M."/>
            <person name="Labutti K."/>
            <person name="Lipzen A."/>
            <person name="Barry K."/>
            <person name="Grigoriev I.V."/>
        </authorList>
    </citation>
    <scope>NUCLEOTIDE SEQUENCE [LARGE SCALE GENOMIC DNA]</scope>
    <source>
        <strain evidence="11">J235TASD1</strain>
    </source>
</reference>
<feature type="compositionally biased region" description="Basic and acidic residues" evidence="8">
    <location>
        <begin position="1"/>
        <end position="10"/>
    </location>
</feature>
<dbReference type="PROSITE" id="PS50048">
    <property type="entry name" value="ZN2_CY6_FUNGAL_2"/>
    <property type="match status" value="1"/>
</dbReference>
<dbReference type="Pfam" id="PF00172">
    <property type="entry name" value="Zn_clus"/>
    <property type="match status" value="1"/>
</dbReference>
<dbReference type="GO" id="GO:0045944">
    <property type="term" value="P:positive regulation of transcription by RNA polymerase II"/>
    <property type="evidence" value="ECO:0007669"/>
    <property type="project" value="TreeGrafter"/>
</dbReference>
<dbReference type="AlphaFoldDB" id="A0A136ILT6"/>
<dbReference type="GO" id="GO:0000981">
    <property type="term" value="F:DNA-binding transcription factor activity, RNA polymerase II-specific"/>
    <property type="evidence" value="ECO:0007669"/>
    <property type="project" value="InterPro"/>
</dbReference>
<proteinExistence type="predicted"/>
<dbReference type="InterPro" id="IPR036864">
    <property type="entry name" value="Zn2-C6_fun-type_DNA-bd_sf"/>
</dbReference>
<evidence type="ECO:0000256" key="8">
    <source>
        <dbReference type="SAM" id="MobiDB-lite"/>
    </source>
</evidence>
<evidence type="ECO:0000256" key="6">
    <source>
        <dbReference type="ARBA" id="ARBA00023163"/>
    </source>
</evidence>
<accession>A0A136ILT6</accession>
<evidence type="ECO:0000256" key="4">
    <source>
        <dbReference type="ARBA" id="ARBA00023015"/>
    </source>
</evidence>
<dbReference type="GO" id="GO:0006351">
    <property type="term" value="P:DNA-templated transcription"/>
    <property type="evidence" value="ECO:0007669"/>
    <property type="project" value="InterPro"/>
</dbReference>
<name>A0A136ILT6_9PEZI</name>
<dbReference type="InterPro" id="IPR001138">
    <property type="entry name" value="Zn2Cys6_DnaBD"/>
</dbReference>
<keyword evidence="2" id="KW-0479">Metal-binding</keyword>
<dbReference type="GO" id="GO:0043565">
    <property type="term" value="F:sequence-specific DNA binding"/>
    <property type="evidence" value="ECO:0007669"/>
    <property type="project" value="TreeGrafter"/>
</dbReference>
<dbReference type="Pfam" id="PF04082">
    <property type="entry name" value="Fungal_trans"/>
    <property type="match status" value="1"/>
</dbReference>
<evidence type="ECO:0000256" key="2">
    <source>
        <dbReference type="ARBA" id="ARBA00022723"/>
    </source>
</evidence>
<dbReference type="SUPFAM" id="SSF57701">
    <property type="entry name" value="Zn2/Cys6 DNA-binding domain"/>
    <property type="match status" value="1"/>
</dbReference>
<feature type="compositionally biased region" description="Polar residues" evidence="8">
    <location>
        <begin position="179"/>
        <end position="200"/>
    </location>
</feature>
<comment type="subcellular location">
    <subcellularLocation>
        <location evidence="1">Nucleus</location>
    </subcellularLocation>
</comment>
<dbReference type="Gene3D" id="4.10.240.10">
    <property type="entry name" value="Zn(2)-C6 fungal-type DNA-binding domain"/>
    <property type="match status" value="1"/>
</dbReference>
<keyword evidence="4" id="KW-0805">Transcription regulation</keyword>
<evidence type="ECO:0000259" key="9">
    <source>
        <dbReference type="PROSITE" id="PS50048"/>
    </source>
</evidence>
<dbReference type="CDD" id="cd00067">
    <property type="entry name" value="GAL4"/>
    <property type="match status" value="1"/>
</dbReference>
<protein>
    <submittedName>
        <fullName evidence="10">Fungal-specific transcription factor domain-domain-containing protein</fullName>
    </submittedName>
</protein>
<dbReference type="InterPro" id="IPR052202">
    <property type="entry name" value="Yeast_MetPath_Reg"/>
</dbReference>
<keyword evidence="3" id="KW-0862">Zinc</keyword>
<dbReference type="EMBL" id="KQ964272">
    <property type="protein sequence ID" value="KXJ85922.1"/>
    <property type="molecule type" value="Genomic_DNA"/>
</dbReference>
<dbReference type="CDD" id="cd12148">
    <property type="entry name" value="fungal_TF_MHR"/>
    <property type="match status" value="1"/>
</dbReference>
<evidence type="ECO:0000313" key="10">
    <source>
        <dbReference type="EMBL" id="KXJ85922.1"/>
    </source>
</evidence>
<feature type="region of interest" description="Disordered" evidence="8">
    <location>
        <begin position="179"/>
        <end position="219"/>
    </location>
</feature>
<feature type="region of interest" description="Disordered" evidence="8">
    <location>
        <begin position="101"/>
        <end position="132"/>
    </location>
</feature>
<feature type="region of interest" description="Disordered" evidence="8">
    <location>
        <begin position="1"/>
        <end position="29"/>
    </location>
</feature>
<dbReference type="OrthoDB" id="9970124at2759"/>
<keyword evidence="6" id="KW-0804">Transcription</keyword>
<sequence length="752" mass="83240">MSGTDDRRVPDWASALPQDRNSRPGKRSRVALACQRCKTRKQKCNGTNPCAKCEALDLPCEYVVPQKPMPFGKNQYIKSLERRVAELETLLSVHGLAEPSKDHWGSYSKASDQAGSQHAGDTPNTDGDDVETEWQDGESVTSIFHSLALDANGQAYTGATSHNTMGRLLGTLLQSQARRASTFSTAQSGRGSRQNSVSMTSPPPPSQRTEAEAEATPADAIDFSEVPDDVADRLLRGYWKHIGTRFPVLYSHWLRDVHERSRRQSLADDHESSLLHLAYAVAGRFLETTGETGPFYPRRHLAAALEHVDGILGPQPDHQSVAALVLLAVYCLRDPAGPGAWAYIRLAATTVVELGLHRKSGETQRPSLRVELNRRLFWAVYSFDRQISIPLGRPFAIPDRDIDVPLPLDVDESTTSSDFDAMEAAPDSEGMHPTSTSLSSFILLARLRQIESDIQQAVYRVDCDAEIAESEVQLLLDRLDHWRELIPQDASAKRDQSHLDATPYDGYELYMIHYFKSKRLLLYPQLSRTPINPKLLKECALACAGVSTSHKRIHQTMAIGYSLMALQTVFMAGITLVYCLWISPVEVFDLATSNGIHDCSIVLFVISERVPAARKYRNAFEVIRQRVMDLLSDTRTPPQPRMAMPAGLANELASSTESFVMDRPFGSNDLDFEQFSHIMSDMSGDMFPAPDTMAIDPFHPMSIPDDYSISPTAIFDYSNVEPEVPPGAHETASLAAWFAAANAGGQNQDVPP</sequence>
<evidence type="ECO:0000313" key="11">
    <source>
        <dbReference type="Proteomes" id="UP000070501"/>
    </source>
</evidence>
<dbReference type="SMART" id="SM00906">
    <property type="entry name" value="Fungal_trans"/>
    <property type="match status" value="1"/>
</dbReference>
<keyword evidence="11" id="KW-1185">Reference proteome</keyword>
<evidence type="ECO:0000256" key="3">
    <source>
        <dbReference type="ARBA" id="ARBA00022833"/>
    </source>
</evidence>
<gene>
    <name evidence="10" type="ORF">Micbo1qcDRAFT_180321</name>
</gene>
<keyword evidence="5" id="KW-0238">DNA-binding</keyword>
<dbReference type="GO" id="GO:0008270">
    <property type="term" value="F:zinc ion binding"/>
    <property type="evidence" value="ECO:0007669"/>
    <property type="project" value="InterPro"/>
</dbReference>
<dbReference type="GO" id="GO:0005634">
    <property type="term" value="C:nucleus"/>
    <property type="evidence" value="ECO:0007669"/>
    <property type="project" value="UniProtKB-SubCell"/>
</dbReference>
<keyword evidence="7" id="KW-0539">Nucleus</keyword>
<organism evidence="10 11">
    <name type="scientific">Microdochium bolleyi</name>
    <dbReference type="NCBI Taxonomy" id="196109"/>
    <lineage>
        <taxon>Eukaryota</taxon>
        <taxon>Fungi</taxon>
        <taxon>Dikarya</taxon>
        <taxon>Ascomycota</taxon>
        <taxon>Pezizomycotina</taxon>
        <taxon>Sordariomycetes</taxon>
        <taxon>Xylariomycetidae</taxon>
        <taxon>Xylariales</taxon>
        <taxon>Microdochiaceae</taxon>
        <taxon>Microdochium</taxon>
    </lineage>
</organism>
<dbReference type="SMART" id="SM00066">
    <property type="entry name" value="GAL4"/>
    <property type="match status" value="1"/>
</dbReference>
<feature type="domain" description="Zn(2)-C6 fungal-type" evidence="9">
    <location>
        <begin position="33"/>
        <end position="62"/>
    </location>
</feature>